<dbReference type="Proteomes" id="UP000694865">
    <property type="component" value="Unplaced"/>
</dbReference>
<organism evidence="3 4">
    <name type="scientific">Saccoglossus kowalevskii</name>
    <name type="common">Acorn worm</name>
    <dbReference type="NCBI Taxonomy" id="10224"/>
    <lineage>
        <taxon>Eukaryota</taxon>
        <taxon>Metazoa</taxon>
        <taxon>Hemichordata</taxon>
        <taxon>Enteropneusta</taxon>
        <taxon>Harrimaniidae</taxon>
        <taxon>Saccoglossus</taxon>
    </lineage>
</organism>
<evidence type="ECO:0000313" key="3">
    <source>
        <dbReference type="Proteomes" id="UP000694865"/>
    </source>
</evidence>
<feature type="region of interest" description="Disordered" evidence="1">
    <location>
        <begin position="13"/>
        <end position="37"/>
    </location>
</feature>
<evidence type="ECO:0000256" key="1">
    <source>
        <dbReference type="SAM" id="MobiDB-lite"/>
    </source>
</evidence>
<dbReference type="InterPro" id="IPR001763">
    <property type="entry name" value="Rhodanese-like_dom"/>
</dbReference>
<dbReference type="InterPro" id="IPR036873">
    <property type="entry name" value="Rhodanese-like_dom_sf"/>
</dbReference>
<feature type="domain" description="Rhodanese" evidence="2">
    <location>
        <begin position="80"/>
        <end position="182"/>
    </location>
</feature>
<dbReference type="SMART" id="SM00450">
    <property type="entry name" value="RHOD"/>
    <property type="match status" value="1"/>
</dbReference>
<dbReference type="InterPro" id="IPR001307">
    <property type="entry name" value="Thiosulphate_STrfase_CS"/>
</dbReference>
<dbReference type="GeneID" id="100375476"/>
<dbReference type="Gene3D" id="3.40.250.10">
    <property type="entry name" value="Rhodanese-like domain"/>
    <property type="match status" value="1"/>
</dbReference>
<dbReference type="RefSeq" id="XP_002736004.1">
    <property type="nucleotide sequence ID" value="XM_002735958.2"/>
</dbReference>
<evidence type="ECO:0000313" key="4">
    <source>
        <dbReference type="RefSeq" id="XP_002736004.1"/>
    </source>
</evidence>
<sequence>MFSKLFSWWGGGKSEAAAGESNVLDDEGSSTGTREGSTAMRLTISSFKKKFPTVKCVKTDVVQTWLQEGSASTKVGDIIEKRPLVVVDSRPDSEYQVSHIPGAIRIDYTTDHMDDVVQQIKKSVDEESKDLTKTVVLYCSLGYRSCVLAEKVMKACQDSDLDVYNMEGGLFKWANEGAPMENGSGRLTKYAHPYNYVFGKLLHHSLRKETPENMEK</sequence>
<dbReference type="SUPFAM" id="SSF52821">
    <property type="entry name" value="Rhodanese/Cell cycle control phosphatase"/>
    <property type="match status" value="1"/>
</dbReference>
<evidence type="ECO:0000259" key="2">
    <source>
        <dbReference type="PROSITE" id="PS50206"/>
    </source>
</evidence>
<accession>A0ABM0GRX8</accession>
<dbReference type="PROSITE" id="PS50206">
    <property type="entry name" value="RHODANESE_3"/>
    <property type="match status" value="1"/>
</dbReference>
<dbReference type="PROSITE" id="PS00380">
    <property type="entry name" value="RHODANESE_1"/>
    <property type="match status" value="1"/>
</dbReference>
<gene>
    <name evidence="4" type="primary">LOC100375476</name>
</gene>
<keyword evidence="3" id="KW-1185">Reference proteome</keyword>
<dbReference type="CDD" id="cd00158">
    <property type="entry name" value="RHOD"/>
    <property type="match status" value="1"/>
</dbReference>
<name>A0ABM0GRX8_SACKO</name>
<protein>
    <submittedName>
        <fullName evidence="4">Uncharacterized protein LOC100375476 isoform X1</fullName>
    </submittedName>
</protein>
<proteinExistence type="predicted"/>
<dbReference type="Pfam" id="PF00581">
    <property type="entry name" value="Rhodanese"/>
    <property type="match status" value="1"/>
</dbReference>
<reference evidence="4" key="1">
    <citation type="submission" date="2025-08" db="UniProtKB">
        <authorList>
            <consortium name="RefSeq"/>
        </authorList>
    </citation>
    <scope>IDENTIFICATION</scope>
    <source>
        <tissue evidence="4">Testes</tissue>
    </source>
</reference>